<name>A0A179FGN7_METCM</name>
<evidence type="ECO:0000313" key="2">
    <source>
        <dbReference type="EMBL" id="OAQ64450.1"/>
    </source>
</evidence>
<comment type="caution">
    <text evidence="2">The sequence shown here is derived from an EMBL/GenBank/DDBJ whole genome shotgun (WGS) entry which is preliminary data.</text>
</comment>
<keyword evidence="3" id="KW-1185">Reference proteome</keyword>
<evidence type="ECO:0000256" key="1">
    <source>
        <dbReference type="SAM" id="MobiDB-lite"/>
    </source>
</evidence>
<protein>
    <submittedName>
        <fullName evidence="2">Uncharacterized protein</fullName>
    </submittedName>
</protein>
<evidence type="ECO:0000313" key="3">
    <source>
        <dbReference type="Proteomes" id="UP000078397"/>
    </source>
</evidence>
<sequence length="236" mass="25986">MVLPLYSPDAGAYHEVETPKGSVMVSADLLSPSSNEYDEDSRTPSYSSESTEGIASPLSNDSSRISRYHTPGHDGVETHIQPIPAAYPEVPTFGSTSPLKSQTIRPEKHRLEIPEKLNYGPPQACNVPDEQPLGPGFLPFYVNPHAPLSTPYQPAHPIRTASPNGNSLAPGNYSLEGTDQAIPSYMSPEAIRARNIILSCNLPRRQNKPIWNQHPAQQEMFTEDFHSSKRQKMDGQ</sequence>
<feature type="compositionally biased region" description="Polar residues" evidence="1">
    <location>
        <begin position="43"/>
        <end position="65"/>
    </location>
</feature>
<feature type="region of interest" description="Disordered" evidence="1">
    <location>
        <begin position="1"/>
        <end position="77"/>
    </location>
</feature>
<dbReference type="RefSeq" id="XP_018141764.1">
    <property type="nucleotide sequence ID" value="XM_018291669.1"/>
</dbReference>
<feature type="region of interest" description="Disordered" evidence="1">
    <location>
        <begin position="213"/>
        <end position="236"/>
    </location>
</feature>
<proteinExistence type="predicted"/>
<gene>
    <name evidence="2" type="ORF">VFPPC_13897</name>
</gene>
<dbReference type="KEGG" id="pchm:VFPPC_13897"/>
<dbReference type="Proteomes" id="UP000078397">
    <property type="component" value="Unassembled WGS sequence"/>
</dbReference>
<feature type="compositionally biased region" description="Basic and acidic residues" evidence="1">
    <location>
        <begin position="223"/>
        <end position="236"/>
    </location>
</feature>
<dbReference type="EMBL" id="LSBJ02000005">
    <property type="protein sequence ID" value="OAQ64450.1"/>
    <property type="molecule type" value="Genomic_DNA"/>
</dbReference>
<dbReference type="GeneID" id="28855663"/>
<reference evidence="2 3" key="1">
    <citation type="journal article" date="2016" name="PLoS Pathog.">
        <title>Biosynthesis of antibiotic leucinostatins in bio-control fungus Purpureocillium lilacinum and their inhibition on phytophthora revealed by genome mining.</title>
        <authorList>
            <person name="Wang G."/>
            <person name="Liu Z."/>
            <person name="Lin R."/>
            <person name="Li E."/>
            <person name="Mao Z."/>
            <person name="Ling J."/>
            <person name="Yang Y."/>
            <person name="Yin W.B."/>
            <person name="Xie B."/>
        </authorList>
    </citation>
    <scope>NUCLEOTIDE SEQUENCE [LARGE SCALE GENOMIC DNA]</scope>
    <source>
        <strain evidence="2">170</strain>
    </source>
</reference>
<dbReference type="AlphaFoldDB" id="A0A179FGN7"/>
<organism evidence="2 3">
    <name type="scientific">Pochonia chlamydosporia 170</name>
    <dbReference type="NCBI Taxonomy" id="1380566"/>
    <lineage>
        <taxon>Eukaryota</taxon>
        <taxon>Fungi</taxon>
        <taxon>Dikarya</taxon>
        <taxon>Ascomycota</taxon>
        <taxon>Pezizomycotina</taxon>
        <taxon>Sordariomycetes</taxon>
        <taxon>Hypocreomycetidae</taxon>
        <taxon>Hypocreales</taxon>
        <taxon>Clavicipitaceae</taxon>
        <taxon>Pochonia</taxon>
    </lineage>
</organism>
<accession>A0A179FGN7</accession>